<proteinExistence type="predicted"/>
<dbReference type="InterPro" id="IPR029063">
    <property type="entry name" value="SAM-dependent_MTases_sf"/>
</dbReference>
<keyword evidence="2" id="KW-1185">Reference proteome</keyword>
<organism evidence="1 2">
    <name type="scientific">Pseudomonas ulcerans</name>
    <dbReference type="NCBI Taxonomy" id="3115852"/>
    <lineage>
        <taxon>Bacteria</taxon>
        <taxon>Pseudomonadati</taxon>
        <taxon>Pseudomonadota</taxon>
        <taxon>Gammaproteobacteria</taxon>
        <taxon>Pseudomonadales</taxon>
        <taxon>Pseudomonadaceae</taxon>
        <taxon>Pseudomonas</taxon>
    </lineage>
</organism>
<reference evidence="1 2" key="1">
    <citation type="submission" date="2024-01" db="EMBL/GenBank/DDBJ databases">
        <title>Unpublished Manusciprt.</title>
        <authorList>
            <person name="Duman M."/>
            <person name="Valdes E.G."/>
            <person name="Ajmi N."/>
            <person name="Altun S."/>
            <person name="Saticioglu I.B."/>
        </authorList>
    </citation>
    <scope>NUCLEOTIDE SEQUENCE [LARGE SCALE GENOMIC DNA]</scope>
    <source>
        <strain evidence="1 2">148P</strain>
    </source>
</reference>
<protein>
    <submittedName>
        <fullName evidence="1">Uncharacterized protein</fullName>
    </submittedName>
</protein>
<dbReference type="EMBL" id="JAZDQJ010000011">
    <property type="protein sequence ID" value="MEE1933931.1"/>
    <property type="molecule type" value="Genomic_DNA"/>
</dbReference>
<gene>
    <name evidence="1" type="ORF">V0R50_11920</name>
</gene>
<accession>A0ABU7HR07</accession>
<comment type="caution">
    <text evidence="1">The sequence shown here is derived from an EMBL/GenBank/DDBJ whole genome shotgun (WGS) entry which is preliminary data.</text>
</comment>
<dbReference type="Gene3D" id="3.40.50.150">
    <property type="entry name" value="Vaccinia Virus protein VP39"/>
    <property type="match status" value="1"/>
</dbReference>
<dbReference type="RefSeq" id="WP_330074751.1">
    <property type="nucleotide sequence ID" value="NZ_JAZDQJ010000011.1"/>
</dbReference>
<sequence>MTDDDCEKLILSSWQTNAEPWIAAVREARIESRRLVTDRAMLAAIEARRPRSVGVMPR</sequence>
<evidence type="ECO:0000313" key="2">
    <source>
        <dbReference type="Proteomes" id="UP001335100"/>
    </source>
</evidence>
<evidence type="ECO:0000313" key="1">
    <source>
        <dbReference type="EMBL" id="MEE1933931.1"/>
    </source>
</evidence>
<name>A0ABU7HR07_9PSED</name>
<dbReference type="Proteomes" id="UP001335100">
    <property type="component" value="Unassembled WGS sequence"/>
</dbReference>